<keyword evidence="2" id="KW-1185">Reference proteome</keyword>
<reference evidence="1 2" key="1">
    <citation type="journal article" date="2019" name="New Phytol.">
        <title>Comparative genomics reveals unique wood-decay strategies and fruiting body development in the Schizophyllaceae.</title>
        <authorList>
            <person name="Almasi E."/>
            <person name="Sahu N."/>
            <person name="Krizsan K."/>
            <person name="Balint B."/>
            <person name="Kovacs G.M."/>
            <person name="Kiss B."/>
            <person name="Cseklye J."/>
            <person name="Drula E."/>
            <person name="Henrissat B."/>
            <person name="Nagy I."/>
            <person name="Chovatia M."/>
            <person name="Adam C."/>
            <person name="LaButti K."/>
            <person name="Lipzen A."/>
            <person name="Riley R."/>
            <person name="Grigoriev I.V."/>
            <person name="Nagy L.G."/>
        </authorList>
    </citation>
    <scope>NUCLEOTIDE SEQUENCE [LARGE SCALE GENOMIC DNA]</scope>
    <source>
        <strain evidence="1 2">NL-1724</strain>
    </source>
</reference>
<dbReference type="AlphaFoldDB" id="A0A550CWW7"/>
<sequence length="83" mass="9713">MQARTQALRSMHSQKRYPALELCSLPEEEIIDKGDSADFEMPDHVDVEVRIERTVRIERRASLFHLEDYSLAGRSMTYGYPRL</sequence>
<comment type="caution">
    <text evidence="1">The sequence shown here is derived from an EMBL/GenBank/DDBJ whole genome shotgun (WGS) entry which is preliminary data.</text>
</comment>
<evidence type="ECO:0000313" key="2">
    <source>
        <dbReference type="Proteomes" id="UP000320762"/>
    </source>
</evidence>
<name>A0A550CWW7_9AGAR</name>
<dbReference type="Proteomes" id="UP000320762">
    <property type="component" value="Unassembled WGS sequence"/>
</dbReference>
<accession>A0A550CWW7</accession>
<organism evidence="1 2">
    <name type="scientific">Schizophyllum amplum</name>
    <dbReference type="NCBI Taxonomy" id="97359"/>
    <lineage>
        <taxon>Eukaryota</taxon>
        <taxon>Fungi</taxon>
        <taxon>Dikarya</taxon>
        <taxon>Basidiomycota</taxon>
        <taxon>Agaricomycotina</taxon>
        <taxon>Agaricomycetes</taxon>
        <taxon>Agaricomycetidae</taxon>
        <taxon>Agaricales</taxon>
        <taxon>Schizophyllaceae</taxon>
        <taxon>Schizophyllum</taxon>
    </lineage>
</organism>
<protein>
    <submittedName>
        <fullName evidence="1">Uncharacterized protein</fullName>
    </submittedName>
</protein>
<dbReference type="EMBL" id="VDMD01000001">
    <property type="protein sequence ID" value="TRM69258.1"/>
    <property type="molecule type" value="Genomic_DNA"/>
</dbReference>
<evidence type="ECO:0000313" key="1">
    <source>
        <dbReference type="EMBL" id="TRM69258.1"/>
    </source>
</evidence>
<proteinExistence type="predicted"/>
<gene>
    <name evidence="1" type="ORF">BD626DRAFT_473482</name>
</gene>